<name>A0ACB7CG97_9ASCO</name>
<dbReference type="Proteomes" id="UP000768646">
    <property type="component" value="Unassembled WGS sequence"/>
</dbReference>
<proteinExistence type="predicted"/>
<protein>
    <submittedName>
        <fullName evidence="1">Uncharacterized protein</fullName>
    </submittedName>
</protein>
<evidence type="ECO:0000313" key="1">
    <source>
        <dbReference type="EMBL" id="KAG4305592.1"/>
    </source>
</evidence>
<dbReference type="EMBL" id="JABTEG010000003">
    <property type="protein sequence ID" value="KAG4305592.1"/>
    <property type="molecule type" value="Genomic_DNA"/>
</dbReference>
<accession>A0ACB7CG97</accession>
<keyword evidence="2" id="KW-1185">Reference proteome</keyword>
<comment type="caution">
    <text evidence="1">The sequence shown here is derived from an EMBL/GenBank/DDBJ whole genome shotgun (WGS) entry which is preliminary data.</text>
</comment>
<evidence type="ECO:0000313" key="2">
    <source>
        <dbReference type="Proteomes" id="UP000768646"/>
    </source>
</evidence>
<sequence length="224" mass="26286">MRSIFPGPPSSVQIWIAPYLETLNMRELSKHFHVVLGALLFYQFLFIISPFISKKAFKSYLTLSKTTRIKWDVHFVSMFQSILISYLVLKCKNDELKQDRLFGYSAYRGDIHSLACGYFLWDTIISFRYISLFGIAFYLHGLAALSVFLFSYKPFLMYYGTSFLAFEFSTPFLNMHWFFDKLQMTGGLYQLINGIILLIVFFFVRIVWGLYAAFNVFCTKNFIN</sequence>
<gene>
    <name evidence="1" type="ORF">PORY_001148</name>
</gene>
<reference evidence="1 2" key="1">
    <citation type="journal article" date="2021" name="Commun. Biol.">
        <title>Genomic insights into the host specific adaptation of the Pneumocystis genus.</title>
        <authorList>
            <person name="Cisse O.H."/>
            <person name="Ma L."/>
            <person name="Dekker J.P."/>
            <person name="Khil P.P."/>
            <person name="Youn J.-H."/>
            <person name="Brenchley J.M."/>
            <person name="Blair R."/>
            <person name="Pahar B."/>
            <person name="Chabe M."/>
            <person name="Van Rompay K.K.A."/>
            <person name="Keesler R."/>
            <person name="Sukura A."/>
            <person name="Hirsch V."/>
            <person name="Kutty G."/>
            <person name="Liu Y."/>
            <person name="Peng L."/>
            <person name="Chen J."/>
            <person name="Song J."/>
            <person name="Weissenbacher-Lang C."/>
            <person name="Xu J."/>
            <person name="Upham N.S."/>
            <person name="Stajich J.E."/>
            <person name="Cuomo C.A."/>
            <person name="Cushion M.T."/>
            <person name="Kovacs J.A."/>
        </authorList>
    </citation>
    <scope>NUCLEOTIDE SEQUENCE [LARGE SCALE GENOMIC DNA]</scope>
    <source>
        <strain evidence="1 2">RABM</strain>
    </source>
</reference>
<organism evidence="1 2">
    <name type="scientific">Pneumocystis oryctolagi</name>
    <dbReference type="NCBI Taxonomy" id="42067"/>
    <lineage>
        <taxon>Eukaryota</taxon>
        <taxon>Fungi</taxon>
        <taxon>Dikarya</taxon>
        <taxon>Ascomycota</taxon>
        <taxon>Taphrinomycotina</taxon>
        <taxon>Pneumocystomycetes</taxon>
        <taxon>Pneumocystaceae</taxon>
        <taxon>Pneumocystis</taxon>
    </lineage>
</organism>